<dbReference type="GO" id="GO:0005524">
    <property type="term" value="F:ATP binding"/>
    <property type="evidence" value="ECO:0007669"/>
    <property type="project" value="UniProtKB-KW"/>
</dbReference>
<accession>A0A7S1QN51</accession>
<dbReference type="Gene3D" id="3.30.200.20">
    <property type="entry name" value="Phosphorylase Kinase, domain 1"/>
    <property type="match status" value="1"/>
</dbReference>
<protein>
    <recommendedName>
        <fullName evidence="5">Protein kinase domain-containing protein</fullName>
    </recommendedName>
</protein>
<proteinExistence type="predicted"/>
<dbReference type="InterPro" id="IPR000719">
    <property type="entry name" value="Prot_kinase_dom"/>
</dbReference>
<dbReference type="PANTHER" id="PTHR48016:SF56">
    <property type="entry name" value="MAPKK KINASE"/>
    <property type="match status" value="1"/>
</dbReference>
<evidence type="ECO:0000256" key="2">
    <source>
        <dbReference type="ARBA" id="ARBA00022741"/>
    </source>
</evidence>
<reference evidence="6" key="1">
    <citation type="submission" date="2021-01" db="EMBL/GenBank/DDBJ databases">
        <authorList>
            <person name="Corre E."/>
            <person name="Pelletier E."/>
            <person name="Niang G."/>
            <person name="Scheremetjew M."/>
            <person name="Finn R."/>
            <person name="Kale V."/>
            <person name="Holt S."/>
            <person name="Cochrane G."/>
            <person name="Meng A."/>
            <person name="Brown T."/>
            <person name="Cohen L."/>
        </authorList>
    </citation>
    <scope>NUCLEOTIDE SEQUENCE</scope>
    <source>
        <strain evidence="6">OF101</strain>
    </source>
</reference>
<dbReference type="Pfam" id="PF00069">
    <property type="entry name" value="Pkinase"/>
    <property type="match status" value="1"/>
</dbReference>
<evidence type="ECO:0000256" key="1">
    <source>
        <dbReference type="ARBA" id="ARBA00022679"/>
    </source>
</evidence>
<organism evidence="6">
    <name type="scientific">Alexandrium catenella</name>
    <name type="common">Red tide dinoflagellate</name>
    <name type="synonym">Gonyaulax catenella</name>
    <dbReference type="NCBI Taxonomy" id="2925"/>
    <lineage>
        <taxon>Eukaryota</taxon>
        <taxon>Sar</taxon>
        <taxon>Alveolata</taxon>
        <taxon>Dinophyceae</taxon>
        <taxon>Gonyaulacales</taxon>
        <taxon>Pyrocystaceae</taxon>
        <taxon>Alexandrium</taxon>
    </lineage>
</organism>
<keyword evidence="3" id="KW-0418">Kinase</keyword>
<dbReference type="Gene3D" id="1.10.510.10">
    <property type="entry name" value="Transferase(Phosphotransferase) domain 1"/>
    <property type="match status" value="1"/>
</dbReference>
<gene>
    <name evidence="6" type="ORF">ACAT0790_LOCUS28244</name>
</gene>
<dbReference type="PANTHER" id="PTHR48016">
    <property type="entry name" value="MAP KINASE KINASE KINASE SSK2-RELATED-RELATED"/>
    <property type="match status" value="1"/>
</dbReference>
<dbReference type="SUPFAM" id="SSF56112">
    <property type="entry name" value="Protein kinase-like (PK-like)"/>
    <property type="match status" value="1"/>
</dbReference>
<evidence type="ECO:0000259" key="5">
    <source>
        <dbReference type="PROSITE" id="PS50011"/>
    </source>
</evidence>
<evidence type="ECO:0000313" key="6">
    <source>
        <dbReference type="EMBL" id="CAD9143700.1"/>
    </source>
</evidence>
<keyword evidence="1" id="KW-0808">Transferase</keyword>
<sequence length="323" mass="34556">MAFAQCKISLASDVESTTTASRSLCTTAVSPTSGSCREAASALDSPAGGFSMRWRCGARFADGSHGCIYRAFNLQTGQIFATKVHAMKESDSADPLNRKKVADRLAELEELRHPNIVEHLGHDIADVNLYIYLEYVGGSLQAMLQEFGPFRGQMLGRVARGVLEGLAYLHTREPPVVHGSVASCNILVSEEGQPKLQCFQFSRHVAPRAHCATLETLSWMAPEVFQKQGSDRTEADIWSAGWVIVEMATGEAPWAGASLDQIRFALGGGLLAGPPLPTHLPTAARACAAACLQPAADSRPTARALLEAEFVACAKQLGPFGLC</sequence>
<evidence type="ECO:0000256" key="3">
    <source>
        <dbReference type="ARBA" id="ARBA00022777"/>
    </source>
</evidence>
<evidence type="ECO:0000256" key="4">
    <source>
        <dbReference type="ARBA" id="ARBA00022840"/>
    </source>
</evidence>
<dbReference type="EMBL" id="HBGE01046801">
    <property type="protein sequence ID" value="CAD9143700.1"/>
    <property type="molecule type" value="Transcribed_RNA"/>
</dbReference>
<dbReference type="InterPro" id="IPR011009">
    <property type="entry name" value="Kinase-like_dom_sf"/>
</dbReference>
<keyword evidence="2" id="KW-0547">Nucleotide-binding</keyword>
<dbReference type="PROSITE" id="PS50011">
    <property type="entry name" value="PROTEIN_KINASE_DOM"/>
    <property type="match status" value="1"/>
</dbReference>
<feature type="domain" description="Protein kinase" evidence="5">
    <location>
        <begin position="54"/>
        <end position="311"/>
    </location>
</feature>
<dbReference type="InterPro" id="IPR050538">
    <property type="entry name" value="MAP_kinase_kinase_kinase"/>
</dbReference>
<name>A0A7S1QN51_ALECA</name>
<keyword evidence="4" id="KW-0067">ATP-binding</keyword>
<dbReference type="GO" id="GO:0004672">
    <property type="term" value="F:protein kinase activity"/>
    <property type="evidence" value="ECO:0007669"/>
    <property type="project" value="InterPro"/>
</dbReference>
<dbReference type="AlphaFoldDB" id="A0A7S1QN51"/>